<protein>
    <submittedName>
        <fullName evidence="2">Putative replication protein VP4</fullName>
    </submittedName>
</protein>
<sequence>MLCKKPFVKKGAKFGCGQCMFCRFNRRRIWTHRLMLEALVHTKASFLTLTYDDENLPPGGQLVKRDLQLFIKRLRKAYGQLRYFAVGEYGDLSLRPHYHAALYGLDREDMEVVETAWGKGRVSLDDLTVQSAAYICGYVVKKLNKETDEISVPEFAIMSLKPGIGAHSVSAIVDAISTREINVPTQLRHADKCFPLGRYMRTKIREAIDYEETDTSREEARVQVAEMLSLYNRYAADEESPLSFRAFHEYKEDAKRTKIELRQRFYGKRGKI</sequence>
<dbReference type="Pfam" id="PF23343">
    <property type="entry name" value="REP_ORF2-G2P"/>
    <property type="match status" value="1"/>
</dbReference>
<dbReference type="InterPro" id="IPR056906">
    <property type="entry name" value="ORF2/G2P_dom"/>
</dbReference>
<evidence type="ECO:0000313" key="2">
    <source>
        <dbReference type="EMBL" id="AOV86368.1"/>
    </source>
</evidence>
<proteinExistence type="predicted"/>
<evidence type="ECO:0000259" key="1">
    <source>
        <dbReference type="Pfam" id="PF23343"/>
    </source>
</evidence>
<dbReference type="EMBL" id="KX259473">
    <property type="protein sequence ID" value="AOV86368.1"/>
    <property type="molecule type" value="Genomic_DNA"/>
</dbReference>
<name>A0A1D8MK92_9VIRU</name>
<organism evidence="2">
    <name type="scientific">uncultured virus</name>
    <dbReference type="NCBI Taxonomy" id="340016"/>
    <lineage>
        <taxon>Viruses</taxon>
        <taxon>environmental samples</taxon>
    </lineage>
</organism>
<accession>A0A1D8MK92</accession>
<feature type="domain" description="Replication-associated protein ORF2/G2P" evidence="1">
    <location>
        <begin position="45"/>
        <end position="142"/>
    </location>
</feature>
<reference evidence="2" key="1">
    <citation type="submission" date="2016-05" db="EMBL/GenBank/DDBJ databases">
        <title>Viral Hybridization Blurs Taxonomic Lines in a Wastewater Treatment Plant.</title>
        <authorList>
            <person name="Pearson V.M.M."/>
            <person name="Caudle S.B."/>
            <person name="Rokyta D.R."/>
        </authorList>
    </citation>
    <scope>NUCLEOTIDE SEQUENCE</scope>
    <source>
        <strain evidence="2">Wastewater_Microviridae_FL19</strain>
    </source>
</reference>